<dbReference type="Proteomes" id="UP001597264">
    <property type="component" value="Unassembled WGS sequence"/>
</dbReference>
<dbReference type="SUPFAM" id="SSF46785">
    <property type="entry name" value="Winged helix' DNA-binding domain"/>
    <property type="match status" value="1"/>
</dbReference>
<name>A0ABW3U882_9GAMM</name>
<feature type="domain" description="Transcription regulator PadR N-terminal" evidence="1">
    <location>
        <begin position="21"/>
        <end position="92"/>
    </location>
</feature>
<evidence type="ECO:0000313" key="2">
    <source>
        <dbReference type="EMBL" id="MFD1216749.1"/>
    </source>
</evidence>
<dbReference type="Pfam" id="PF03551">
    <property type="entry name" value="PadR"/>
    <property type="match status" value="1"/>
</dbReference>
<dbReference type="PANTHER" id="PTHR33169:SF14">
    <property type="entry name" value="TRANSCRIPTIONAL REGULATOR RV3488"/>
    <property type="match status" value="1"/>
</dbReference>
<evidence type="ECO:0000313" key="3">
    <source>
        <dbReference type="Proteomes" id="UP001597264"/>
    </source>
</evidence>
<accession>A0ABW3U882</accession>
<gene>
    <name evidence="2" type="ORF">ACFQ2X_09075</name>
</gene>
<keyword evidence="3" id="KW-1185">Reference proteome</keyword>
<dbReference type="InterPro" id="IPR036388">
    <property type="entry name" value="WH-like_DNA-bd_sf"/>
</dbReference>
<comment type="caution">
    <text evidence="2">The sequence shown here is derived from an EMBL/GenBank/DDBJ whole genome shotgun (WGS) entry which is preliminary data.</text>
</comment>
<evidence type="ECO:0000259" key="1">
    <source>
        <dbReference type="Pfam" id="PF03551"/>
    </source>
</evidence>
<sequence>MTLTPDRLNKLTMEMRRGVLILAVLRALNTPHYGYSLRRELSDIGLDMDEGTLYPLLRRLEDQGLLHSHWQVHDGRKRRFYQIASDGESALEVMSGEWHKLNRAIEQLGETV</sequence>
<dbReference type="InterPro" id="IPR036390">
    <property type="entry name" value="WH_DNA-bd_sf"/>
</dbReference>
<dbReference type="PANTHER" id="PTHR33169">
    <property type="entry name" value="PADR-FAMILY TRANSCRIPTIONAL REGULATOR"/>
    <property type="match status" value="1"/>
</dbReference>
<proteinExistence type="predicted"/>
<organism evidence="2 3">
    <name type="scientific">Microbulbifer celer</name>
    <dbReference type="NCBI Taxonomy" id="435905"/>
    <lineage>
        <taxon>Bacteria</taxon>
        <taxon>Pseudomonadati</taxon>
        <taxon>Pseudomonadota</taxon>
        <taxon>Gammaproteobacteria</taxon>
        <taxon>Cellvibrionales</taxon>
        <taxon>Microbulbiferaceae</taxon>
        <taxon>Microbulbifer</taxon>
    </lineage>
</organism>
<dbReference type="InterPro" id="IPR052509">
    <property type="entry name" value="Metal_resp_DNA-bind_regulator"/>
</dbReference>
<reference evidence="3" key="1">
    <citation type="journal article" date="2019" name="Int. J. Syst. Evol. Microbiol.">
        <title>The Global Catalogue of Microorganisms (GCM) 10K type strain sequencing project: providing services to taxonomists for standard genome sequencing and annotation.</title>
        <authorList>
            <consortium name="The Broad Institute Genomics Platform"/>
            <consortium name="The Broad Institute Genome Sequencing Center for Infectious Disease"/>
            <person name="Wu L."/>
            <person name="Ma J."/>
        </authorList>
    </citation>
    <scope>NUCLEOTIDE SEQUENCE [LARGE SCALE GENOMIC DNA]</scope>
    <source>
        <strain evidence="3">CCUG 54356</strain>
    </source>
</reference>
<protein>
    <submittedName>
        <fullName evidence="2">PadR family transcriptional regulator</fullName>
    </submittedName>
</protein>
<dbReference type="Gene3D" id="1.10.10.10">
    <property type="entry name" value="Winged helix-like DNA-binding domain superfamily/Winged helix DNA-binding domain"/>
    <property type="match status" value="1"/>
</dbReference>
<dbReference type="EMBL" id="JBHTLR010000008">
    <property type="protein sequence ID" value="MFD1216749.1"/>
    <property type="molecule type" value="Genomic_DNA"/>
</dbReference>
<dbReference type="RefSeq" id="WP_230436850.1">
    <property type="nucleotide sequence ID" value="NZ_CP087715.1"/>
</dbReference>
<dbReference type="InterPro" id="IPR005149">
    <property type="entry name" value="Tscrpt_reg_PadR_N"/>
</dbReference>